<dbReference type="RefSeq" id="WP_091986050.1">
    <property type="nucleotide sequence ID" value="NZ_FOLO01000026.1"/>
</dbReference>
<dbReference type="Proteomes" id="UP000198862">
    <property type="component" value="Unassembled WGS sequence"/>
</dbReference>
<dbReference type="EMBL" id="FOLO01000026">
    <property type="protein sequence ID" value="SFC98020.1"/>
    <property type="molecule type" value="Genomic_DNA"/>
</dbReference>
<organism evidence="1 2">
    <name type="scientific">Pseudoalteromonas denitrificans DSM 6059</name>
    <dbReference type="NCBI Taxonomy" id="1123010"/>
    <lineage>
        <taxon>Bacteria</taxon>
        <taxon>Pseudomonadati</taxon>
        <taxon>Pseudomonadota</taxon>
        <taxon>Gammaproteobacteria</taxon>
        <taxon>Alteromonadales</taxon>
        <taxon>Pseudoalteromonadaceae</taxon>
        <taxon>Pseudoalteromonas</taxon>
    </lineage>
</organism>
<proteinExistence type="predicted"/>
<accession>A0A1I1NWB5</accession>
<sequence>MQLLNYLNQYFYTKSQLLELSGINEADFNTFQQKKMMPLASYKIDLSISGYSFFGDYDNAQCTEYYAKGYLTWLGEISEIKDETSAKLLFTERYKSQLIHLAEQGFLSSNTMPAQVLNSHIAQEWSHFLKGIYGLCTQSGMPEDIASKELAVIIINELIIHGELNISDLSKLESAVNLLDLSSALFAPHERLRSSRHKLIDQVREKYQLT</sequence>
<dbReference type="STRING" id="1123010.SAMN02745724_03099"/>
<evidence type="ECO:0000313" key="2">
    <source>
        <dbReference type="Proteomes" id="UP000198862"/>
    </source>
</evidence>
<evidence type="ECO:0000313" key="1">
    <source>
        <dbReference type="EMBL" id="SFC98020.1"/>
    </source>
</evidence>
<dbReference type="OrthoDB" id="7840905at2"/>
<name>A0A1I1NWB5_9GAMM</name>
<gene>
    <name evidence="1" type="ORF">SAMN02745724_03099</name>
</gene>
<dbReference type="InterPro" id="IPR045694">
    <property type="entry name" value="DUF6058"/>
</dbReference>
<dbReference type="Pfam" id="PF19531">
    <property type="entry name" value="DUF6058"/>
    <property type="match status" value="1"/>
</dbReference>
<keyword evidence="2" id="KW-1185">Reference proteome</keyword>
<dbReference type="AlphaFoldDB" id="A0A1I1NWB5"/>
<protein>
    <submittedName>
        <fullName evidence="1">Uncharacterized protein</fullName>
    </submittedName>
</protein>
<reference evidence="1 2" key="1">
    <citation type="submission" date="2016-10" db="EMBL/GenBank/DDBJ databases">
        <authorList>
            <person name="de Groot N.N."/>
        </authorList>
    </citation>
    <scope>NUCLEOTIDE SEQUENCE [LARGE SCALE GENOMIC DNA]</scope>
    <source>
        <strain evidence="1 2">DSM 6059</strain>
    </source>
</reference>